<dbReference type="InterPro" id="IPR032808">
    <property type="entry name" value="DoxX"/>
</dbReference>
<dbReference type="PANTHER" id="PTHR33452:SF1">
    <property type="entry name" value="INNER MEMBRANE PROTEIN YPHA-RELATED"/>
    <property type="match status" value="1"/>
</dbReference>
<evidence type="ECO:0000256" key="7">
    <source>
        <dbReference type="SAM" id="Phobius"/>
    </source>
</evidence>
<keyword evidence="3" id="KW-1003">Cell membrane</keyword>
<keyword evidence="6 7" id="KW-0472">Membrane</keyword>
<dbReference type="GO" id="GO:0005886">
    <property type="term" value="C:plasma membrane"/>
    <property type="evidence" value="ECO:0007669"/>
    <property type="project" value="UniProtKB-SubCell"/>
</dbReference>
<reference evidence="8 9" key="1">
    <citation type="journal article" date="2016" name="Nat. Commun.">
        <title>Thousands of microbial genomes shed light on interconnected biogeochemical processes in an aquifer system.</title>
        <authorList>
            <person name="Anantharaman K."/>
            <person name="Brown C.T."/>
            <person name="Hug L.A."/>
            <person name="Sharon I."/>
            <person name="Castelle C.J."/>
            <person name="Probst A.J."/>
            <person name="Thomas B.C."/>
            <person name="Singh A."/>
            <person name="Wilkins M.J."/>
            <person name="Karaoz U."/>
            <person name="Brodie E.L."/>
            <person name="Williams K.H."/>
            <person name="Hubbard S.S."/>
            <person name="Banfield J.F."/>
        </authorList>
    </citation>
    <scope>NUCLEOTIDE SEQUENCE [LARGE SCALE GENOMIC DNA]</scope>
</reference>
<evidence type="ECO:0008006" key="10">
    <source>
        <dbReference type="Google" id="ProtNLM"/>
    </source>
</evidence>
<evidence type="ECO:0000313" key="9">
    <source>
        <dbReference type="Proteomes" id="UP000176287"/>
    </source>
</evidence>
<feature type="transmembrane region" description="Helical" evidence="7">
    <location>
        <begin position="12"/>
        <end position="31"/>
    </location>
</feature>
<gene>
    <name evidence="8" type="ORF">A3B13_03185</name>
</gene>
<name>A0A1G2CGM8_9BACT</name>
<protein>
    <recommendedName>
        <fullName evidence="10">DoxX family protein</fullName>
    </recommendedName>
</protein>
<feature type="transmembrane region" description="Helical" evidence="7">
    <location>
        <begin position="99"/>
        <end position="117"/>
    </location>
</feature>
<sequence length="127" mass="14221">MNNHKFSRFAPVALRFGLSAVYLWFGISQITDADSWTVWVPNWAVSISGMNQTTIVLMNGWLETIAGILLAAGFLTRWVALILMVHMFVLVFEIGLNDIGVRDFGLAMATLSLFLFGKDDYSLDSRI</sequence>
<organism evidence="8 9">
    <name type="scientific">Candidatus Liptonbacteria bacterium RIFCSPLOWO2_01_FULL_45_15</name>
    <dbReference type="NCBI Taxonomy" id="1798649"/>
    <lineage>
        <taxon>Bacteria</taxon>
        <taxon>Candidatus Liptoniibacteriota</taxon>
    </lineage>
</organism>
<dbReference type="AlphaFoldDB" id="A0A1G2CGM8"/>
<comment type="similarity">
    <text evidence="2">Belongs to the DoxX family.</text>
</comment>
<feature type="transmembrane region" description="Helical" evidence="7">
    <location>
        <begin position="65"/>
        <end position="92"/>
    </location>
</feature>
<evidence type="ECO:0000256" key="4">
    <source>
        <dbReference type="ARBA" id="ARBA00022692"/>
    </source>
</evidence>
<evidence type="ECO:0000256" key="3">
    <source>
        <dbReference type="ARBA" id="ARBA00022475"/>
    </source>
</evidence>
<evidence type="ECO:0000256" key="6">
    <source>
        <dbReference type="ARBA" id="ARBA00023136"/>
    </source>
</evidence>
<dbReference type="InterPro" id="IPR051907">
    <property type="entry name" value="DoxX-like_oxidoreductase"/>
</dbReference>
<dbReference type="Proteomes" id="UP000176287">
    <property type="component" value="Unassembled WGS sequence"/>
</dbReference>
<dbReference type="Pfam" id="PF07681">
    <property type="entry name" value="DoxX"/>
    <property type="match status" value="1"/>
</dbReference>
<keyword evidence="4 7" id="KW-0812">Transmembrane</keyword>
<evidence type="ECO:0000313" key="8">
    <source>
        <dbReference type="EMBL" id="OGZ00362.1"/>
    </source>
</evidence>
<keyword evidence="5 7" id="KW-1133">Transmembrane helix</keyword>
<accession>A0A1G2CGM8</accession>
<evidence type="ECO:0000256" key="5">
    <source>
        <dbReference type="ARBA" id="ARBA00022989"/>
    </source>
</evidence>
<evidence type="ECO:0000256" key="2">
    <source>
        <dbReference type="ARBA" id="ARBA00006679"/>
    </source>
</evidence>
<dbReference type="PANTHER" id="PTHR33452">
    <property type="entry name" value="OXIDOREDUCTASE CATD-RELATED"/>
    <property type="match status" value="1"/>
</dbReference>
<evidence type="ECO:0000256" key="1">
    <source>
        <dbReference type="ARBA" id="ARBA00004651"/>
    </source>
</evidence>
<comment type="caution">
    <text evidence="8">The sequence shown here is derived from an EMBL/GenBank/DDBJ whole genome shotgun (WGS) entry which is preliminary data.</text>
</comment>
<comment type="subcellular location">
    <subcellularLocation>
        <location evidence="1">Cell membrane</location>
        <topology evidence="1">Multi-pass membrane protein</topology>
    </subcellularLocation>
</comment>
<proteinExistence type="inferred from homology"/>
<dbReference type="EMBL" id="MHKZ01000021">
    <property type="protein sequence ID" value="OGZ00362.1"/>
    <property type="molecule type" value="Genomic_DNA"/>
</dbReference>